<evidence type="ECO:0000256" key="2">
    <source>
        <dbReference type="ARBA" id="ARBA00007886"/>
    </source>
</evidence>
<keyword evidence="11" id="KW-1185">Reference proteome</keyword>
<evidence type="ECO:0000256" key="3">
    <source>
        <dbReference type="ARBA" id="ARBA00022544"/>
    </source>
</evidence>
<evidence type="ECO:0000256" key="6">
    <source>
        <dbReference type="ARBA" id="ARBA00023139"/>
    </source>
</evidence>
<comment type="subcellular location">
    <subcellularLocation>
        <location evidence="1">Membrane</location>
        <topology evidence="1">Lipid-anchor</topology>
    </subcellularLocation>
</comment>
<dbReference type="InterPro" id="IPR046953">
    <property type="entry name" value="Spore_GerAC-like_C"/>
</dbReference>
<evidence type="ECO:0000313" key="10">
    <source>
        <dbReference type="EMBL" id="BBH23567.1"/>
    </source>
</evidence>
<dbReference type="InterPro" id="IPR008844">
    <property type="entry name" value="Spore_GerAC-like"/>
</dbReference>
<keyword evidence="7" id="KW-0449">Lipoprotein</keyword>
<dbReference type="PANTHER" id="PTHR35789:SF1">
    <property type="entry name" value="SPORE GERMINATION PROTEIN B3"/>
    <property type="match status" value="1"/>
</dbReference>
<name>A0A3G9IXD1_9BACL</name>
<evidence type="ECO:0000256" key="4">
    <source>
        <dbReference type="ARBA" id="ARBA00022729"/>
    </source>
</evidence>
<keyword evidence="3" id="KW-0309">Germination</keyword>
<keyword evidence="6" id="KW-0564">Palmitate</keyword>
<dbReference type="KEGG" id="pbk:Back11_49120"/>
<dbReference type="AlphaFoldDB" id="A0A3G9IXD1"/>
<evidence type="ECO:0000256" key="1">
    <source>
        <dbReference type="ARBA" id="ARBA00004635"/>
    </source>
</evidence>
<proteinExistence type="inferred from homology"/>
<dbReference type="PANTHER" id="PTHR35789">
    <property type="entry name" value="SPORE GERMINATION PROTEIN B3"/>
    <property type="match status" value="1"/>
</dbReference>
<dbReference type="Gene3D" id="3.30.300.210">
    <property type="entry name" value="Nutrient germinant receptor protein C, domain 3"/>
    <property type="match status" value="1"/>
</dbReference>
<organism evidence="10 11">
    <name type="scientific">Paenibacillus baekrokdamisoli</name>
    <dbReference type="NCBI Taxonomy" id="1712516"/>
    <lineage>
        <taxon>Bacteria</taxon>
        <taxon>Bacillati</taxon>
        <taxon>Bacillota</taxon>
        <taxon>Bacilli</taxon>
        <taxon>Bacillales</taxon>
        <taxon>Paenibacillaceae</taxon>
        <taxon>Paenibacillus</taxon>
    </lineage>
</organism>
<evidence type="ECO:0000259" key="8">
    <source>
        <dbReference type="Pfam" id="PF05504"/>
    </source>
</evidence>
<reference evidence="10 11" key="1">
    <citation type="submission" date="2018-11" db="EMBL/GenBank/DDBJ databases">
        <title>Complete genome sequence of Paenibacillus baekrokdamisoli strain KCTC 33723.</title>
        <authorList>
            <person name="Kang S.W."/>
            <person name="Lee K.C."/>
            <person name="Kim K.K."/>
            <person name="Kim J.S."/>
            <person name="Kim D.S."/>
            <person name="Ko S.H."/>
            <person name="Yang S.H."/>
            <person name="Lee J.S."/>
        </authorList>
    </citation>
    <scope>NUCLEOTIDE SEQUENCE [LARGE SCALE GENOMIC DNA]</scope>
    <source>
        <strain evidence="10 11">KCTC 33723</strain>
    </source>
</reference>
<evidence type="ECO:0000313" key="11">
    <source>
        <dbReference type="Proteomes" id="UP000275368"/>
    </source>
</evidence>
<evidence type="ECO:0000256" key="7">
    <source>
        <dbReference type="ARBA" id="ARBA00023288"/>
    </source>
</evidence>
<dbReference type="EMBL" id="AP019308">
    <property type="protein sequence ID" value="BBH23567.1"/>
    <property type="molecule type" value="Genomic_DNA"/>
</dbReference>
<keyword evidence="4" id="KW-0732">Signal</keyword>
<feature type="domain" description="Spore germination GerAC-like C-terminal" evidence="8">
    <location>
        <begin position="165"/>
        <end position="336"/>
    </location>
</feature>
<dbReference type="InterPro" id="IPR057336">
    <property type="entry name" value="GerAC_N"/>
</dbReference>
<sequence length="339" mass="38541">MLIGVDLDKENHLVFSSSSPVFSTEAKEKEEYAEVHADTLRESRDEFDSTITALTSRGKVQVVLIGKRVLQHKGWFPVMDSMYRDGKNTVMGRVVLVDGPVSDVAKFRPIDKPRLPLYVSKLIDTAHERNVTVITSLQELHRQFTDKGLSPSLTELKKDGEIKVTGTALLDRFGKYKLSINADETRLLRLLQHQTDGEFTFTILLPKQPGKGVFNKNSMTFTPEGISVKTKTNYKDDKFVFDIGVGLRVGIKERLFSYDVKHKAPELEKQIEKELEQQFSQLVKKIQKAKIDPMGLGLYARAYKYTQWKKVQDRWGEALSKADVNVKVDIKIQSMGSMK</sequence>
<feature type="domain" description="Spore germination protein N-terminal" evidence="9">
    <location>
        <begin position="2"/>
        <end position="157"/>
    </location>
</feature>
<dbReference type="GO" id="GO:0016020">
    <property type="term" value="C:membrane"/>
    <property type="evidence" value="ECO:0007669"/>
    <property type="project" value="UniProtKB-SubCell"/>
</dbReference>
<evidence type="ECO:0000256" key="5">
    <source>
        <dbReference type="ARBA" id="ARBA00023136"/>
    </source>
</evidence>
<dbReference type="Pfam" id="PF05504">
    <property type="entry name" value="Spore_GerAC"/>
    <property type="match status" value="1"/>
</dbReference>
<accession>A0A3G9IXD1</accession>
<protein>
    <submittedName>
        <fullName evidence="10">Germination protein</fullName>
    </submittedName>
</protein>
<dbReference type="GO" id="GO:0009847">
    <property type="term" value="P:spore germination"/>
    <property type="evidence" value="ECO:0007669"/>
    <property type="project" value="InterPro"/>
</dbReference>
<keyword evidence="5" id="KW-0472">Membrane</keyword>
<evidence type="ECO:0000259" key="9">
    <source>
        <dbReference type="Pfam" id="PF25198"/>
    </source>
</evidence>
<dbReference type="Pfam" id="PF25198">
    <property type="entry name" value="Spore_GerAC_N"/>
    <property type="match status" value="1"/>
</dbReference>
<dbReference type="InterPro" id="IPR038501">
    <property type="entry name" value="Spore_GerAC_C_sf"/>
</dbReference>
<comment type="similarity">
    <text evidence="2">Belongs to the GerABKC lipoprotein family.</text>
</comment>
<dbReference type="Proteomes" id="UP000275368">
    <property type="component" value="Chromosome"/>
</dbReference>
<gene>
    <name evidence="10" type="primary">gerQC_1</name>
    <name evidence="10" type="ORF">Back11_49120</name>
</gene>